<name>A0AAE2CD07_9LAMI</name>
<evidence type="ECO:0000313" key="2">
    <source>
        <dbReference type="EMBL" id="KAK4417591.1"/>
    </source>
</evidence>
<protein>
    <submittedName>
        <fullName evidence="2">Uncharacterized protein</fullName>
    </submittedName>
</protein>
<dbReference type="PANTHER" id="PTHR33673">
    <property type="entry name" value="SUPPRESSOR SRP40-LIKE PROTEIN"/>
    <property type="match status" value="1"/>
</dbReference>
<accession>A0AAE2CD07</accession>
<keyword evidence="3" id="KW-1185">Reference proteome</keyword>
<feature type="region of interest" description="Disordered" evidence="1">
    <location>
        <begin position="1"/>
        <end position="68"/>
    </location>
</feature>
<comment type="caution">
    <text evidence="2">The sequence shown here is derived from an EMBL/GenBank/DDBJ whole genome shotgun (WGS) entry which is preliminary data.</text>
</comment>
<feature type="compositionally biased region" description="Basic and acidic residues" evidence="1">
    <location>
        <begin position="36"/>
        <end position="48"/>
    </location>
</feature>
<gene>
    <name evidence="2" type="ORF">Salat_2171800</name>
</gene>
<feature type="region of interest" description="Disordered" evidence="1">
    <location>
        <begin position="192"/>
        <end position="309"/>
    </location>
</feature>
<proteinExistence type="predicted"/>
<dbReference type="AlphaFoldDB" id="A0AAE2CD07"/>
<feature type="compositionally biased region" description="Low complexity" evidence="1">
    <location>
        <begin position="19"/>
        <end position="32"/>
    </location>
</feature>
<feature type="region of interest" description="Disordered" evidence="1">
    <location>
        <begin position="98"/>
        <end position="122"/>
    </location>
</feature>
<evidence type="ECO:0000256" key="1">
    <source>
        <dbReference type="SAM" id="MobiDB-lite"/>
    </source>
</evidence>
<dbReference type="EMBL" id="JACGWO010000009">
    <property type="protein sequence ID" value="KAK4417591.1"/>
    <property type="molecule type" value="Genomic_DNA"/>
</dbReference>
<organism evidence="2 3">
    <name type="scientific">Sesamum alatum</name>
    <dbReference type="NCBI Taxonomy" id="300844"/>
    <lineage>
        <taxon>Eukaryota</taxon>
        <taxon>Viridiplantae</taxon>
        <taxon>Streptophyta</taxon>
        <taxon>Embryophyta</taxon>
        <taxon>Tracheophyta</taxon>
        <taxon>Spermatophyta</taxon>
        <taxon>Magnoliopsida</taxon>
        <taxon>eudicotyledons</taxon>
        <taxon>Gunneridae</taxon>
        <taxon>Pentapetalae</taxon>
        <taxon>asterids</taxon>
        <taxon>lamiids</taxon>
        <taxon>Lamiales</taxon>
        <taxon>Pedaliaceae</taxon>
        <taxon>Sesamum</taxon>
    </lineage>
</organism>
<evidence type="ECO:0000313" key="3">
    <source>
        <dbReference type="Proteomes" id="UP001293254"/>
    </source>
</evidence>
<reference evidence="2" key="1">
    <citation type="submission" date="2020-06" db="EMBL/GenBank/DDBJ databases">
        <authorList>
            <person name="Li T."/>
            <person name="Hu X."/>
            <person name="Zhang T."/>
            <person name="Song X."/>
            <person name="Zhang H."/>
            <person name="Dai N."/>
            <person name="Sheng W."/>
            <person name="Hou X."/>
            <person name="Wei L."/>
        </authorList>
    </citation>
    <scope>NUCLEOTIDE SEQUENCE</scope>
    <source>
        <strain evidence="2">3651</strain>
        <tissue evidence="2">Leaf</tissue>
    </source>
</reference>
<sequence>MESEHVKGINEPVKTQDLSPASSGPSPSSSSSLKIENVKKGHSDDSSGRFRSLSFGSQTPEWGMLGASPPVGLVMPSSPDRFNASPDLQMKSAPLVQTMDQPDGYDPDRIPASIFSTKGTNTSDWSVASNESLFSIHMGTNSLSRDHTAYFGKSGELSRLDELSSSPCNLPYVSEAKSHELNSLPPLMEVPAHEECSVSSGNVSRHKNVDPNTTSTEAAIEDHAKQNTNPAPEVQSKGGETTQTSTSTPRVSTSNARLSEESGHSSRSFAFPVLVNDGGKTGSLNMATDKPEKPQLEAESTKEAPKDSNTKWCSRFSCWPRCC</sequence>
<feature type="compositionally biased region" description="Basic and acidic residues" evidence="1">
    <location>
        <begin position="289"/>
        <end position="309"/>
    </location>
</feature>
<dbReference type="Proteomes" id="UP001293254">
    <property type="component" value="Unassembled WGS sequence"/>
</dbReference>
<feature type="compositionally biased region" description="Polar residues" evidence="1">
    <location>
        <begin position="238"/>
        <end position="257"/>
    </location>
</feature>
<reference evidence="2" key="2">
    <citation type="journal article" date="2024" name="Plant">
        <title>Genomic evolution and insights into agronomic trait innovations of Sesamum species.</title>
        <authorList>
            <person name="Miao H."/>
            <person name="Wang L."/>
            <person name="Qu L."/>
            <person name="Liu H."/>
            <person name="Sun Y."/>
            <person name="Le M."/>
            <person name="Wang Q."/>
            <person name="Wei S."/>
            <person name="Zheng Y."/>
            <person name="Lin W."/>
            <person name="Duan Y."/>
            <person name="Cao H."/>
            <person name="Xiong S."/>
            <person name="Wang X."/>
            <person name="Wei L."/>
            <person name="Li C."/>
            <person name="Ma Q."/>
            <person name="Ju M."/>
            <person name="Zhao R."/>
            <person name="Li G."/>
            <person name="Mu C."/>
            <person name="Tian Q."/>
            <person name="Mei H."/>
            <person name="Zhang T."/>
            <person name="Gao T."/>
            <person name="Zhang H."/>
        </authorList>
    </citation>
    <scope>NUCLEOTIDE SEQUENCE</scope>
    <source>
        <strain evidence="2">3651</strain>
    </source>
</reference>
<dbReference type="PANTHER" id="PTHR33673:SF36">
    <property type="entry name" value="MYB-LIKE PROTEIN Q"/>
    <property type="match status" value="1"/>
</dbReference>